<evidence type="ECO:0000256" key="6">
    <source>
        <dbReference type="SAM" id="Phobius"/>
    </source>
</evidence>
<dbReference type="PANTHER" id="PTHR48020">
    <property type="entry name" value="PROTON MYO-INOSITOL COTRANSPORTER"/>
    <property type="match status" value="1"/>
</dbReference>
<dbReference type="GO" id="GO:0005366">
    <property type="term" value="F:myo-inositol:proton symporter activity"/>
    <property type="evidence" value="ECO:0000318"/>
    <property type="project" value="GO_Central"/>
</dbReference>
<dbReference type="SUPFAM" id="SSF103473">
    <property type="entry name" value="MFS general substrate transporter"/>
    <property type="match status" value="1"/>
</dbReference>
<evidence type="ECO:0000256" key="4">
    <source>
        <dbReference type="ARBA" id="ARBA00022989"/>
    </source>
</evidence>
<evidence type="ECO:0000259" key="7">
    <source>
        <dbReference type="PROSITE" id="PS50850"/>
    </source>
</evidence>
<feature type="transmembrane region" description="Helical" evidence="6">
    <location>
        <begin position="324"/>
        <end position="345"/>
    </location>
</feature>
<dbReference type="GO" id="GO:0016324">
    <property type="term" value="C:apical plasma membrane"/>
    <property type="evidence" value="ECO:0000318"/>
    <property type="project" value="GO_Central"/>
</dbReference>
<dbReference type="FunFam" id="1.20.1250.20:FF:000810">
    <property type="entry name" value="Protein CBG12142"/>
    <property type="match status" value="1"/>
</dbReference>
<dbReference type="Proteomes" id="UP000008549">
    <property type="component" value="Unassembled WGS sequence"/>
</dbReference>
<dbReference type="InParanoid" id="A8XEU9"/>
<keyword evidence="3 6" id="KW-0812">Transmembrane</keyword>
<dbReference type="eggNOG" id="KOG0255">
    <property type="taxonomic scope" value="Eukaryota"/>
</dbReference>
<dbReference type="GO" id="GO:0015798">
    <property type="term" value="P:myo-inositol transport"/>
    <property type="evidence" value="ECO:0000318"/>
    <property type="project" value="GO_Central"/>
</dbReference>
<dbReference type="CTD" id="8578216"/>
<dbReference type="Gene3D" id="1.20.1250.20">
    <property type="entry name" value="MFS general substrate transporter like domains"/>
    <property type="match status" value="1"/>
</dbReference>
<proteinExistence type="predicted"/>
<evidence type="ECO:0000256" key="3">
    <source>
        <dbReference type="ARBA" id="ARBA00022692"/>
    </source>
</evidence>
<evidence type="ECO:0000256" key="5">
    <source>
        <dbReference type="ARBA" id="ARBA00023136"/>
    </source>
</evidence>
<evidence type="ECO:0000256" key="2">
    <source>
        <dbReference type="ARBA" id="ARBA00022448"/>
    </source>
</evidence>
<dbReference type="PROSITE" id="PS50850">
    <property type="entry name" value="MFS"/>
    <property type="match status" value="1"/>
</dbReference>
<dbReference type="AlphaFoldDB" id="A8XEU9"/>
<reference evidence="8 9" key="1">
    <citation type="journal article" date="2003" name="PLoS Biol.">
        <title>The genome sequence of Caenorhabditis briggsae: a platform for comparative genomics.</title>
        <authorList>
            <person name="Stein L.D."/>
            <person name="Bao Z."/>
            <person name="Blasiar D."/>
            <person name="Blumenthal T."/>
            <person name="Brent M.R."/>
            <person name="Chen N."/>
            <person name="Chinwalla A."/>
            <person name="Clarke L."/>
            <person name="Clee C."/>
            <person name="Coghlan A."/>
            <person name="Coulson A."/>
            <person name="D'Eustachio P."/>
            <person name="Fitch D.H."/>
            <person name="Fulton L.A."/>
            <person name="Fulton R.E."/>
            <person name="Griffiths-Jones S."/>
            <person name="Harris T.W."/>
            <person name="Hillier L.W."/>
            <person name="Kamath R."/>
            <person name="Kuwabara P.E."/>
            <person name="Mardis E.R."/>
            <person name="Marra M.A."/>
            <person name="Miner T.L."/>
            <person name="Minx P."/>
            <person name="Mullikin J.C."/>
            <person name="Plumb R.W."/>
            <person name="Rogers J."/>
            <person name="Schein J.E."/>
            <person name="Sohrmann M."/>
            <person name="Spieth J."/>
            <person name="Stajich J.E."/>
            <person name="Wei C."/>
            <person name="Willey D."/>
            <person name="Wilson R.K."/>
            <person name="Durbin R."/>
            <person name="Waterston R.H."/>
        </authorList>
    </citation>
    <scope>NUCLEOTIDE SEQUENCE [LARGE SCALE GENOMIC DNA]</scope>
    <source>
        <strain evidence="8 9">AF16</strain>
    </source>
</reference>
<feature type="transmembrane region" description="Helical" evidence="6">
    <location>
        <begin position="481"/>
        <end position="499"/>
    </location>
</feature>
<accession>A8XEU9</accession>
<reference evidence="8 9" key="2">
    <citation type="journal article" date="2011" name="PLoS Genet.">
        <title>Caenorhabditis briggsae recombinant inbred line genotypes reveal inter-strain incompatibility and the evolution of recombination.</title>
        <authorList>
            <person name="Ross J.A."/>
            <person name="Koboldt D.C."/>
            <person name="Staisch J.E."/>
            <person name="Chamberlin H.M."/>
            <person name="Gupta B.P."/>
            <person name="Miller R.D."/>
            <person name="Baird S.E."/>
            <person name="Haag E.S."/>
        </authorList>
    </citation>
    <scope>NUCLEOTIDE SEQUENCE [LARGE SCALE GENOMIC DNA]</scope>
    <source>
        <strain evidence="8 9">AF16</strain>
    </source>
</reference>
<sequence length="579" mass="66038">MELNHIQKLPKKVRKNTVFSDENDDENGRRPTFAKKRKEKKEVVFYTNFEEVLQKVNAFGPYQIFCFIVILYASIEWAVTAPTNDSTCDFIKKNCQSLTPIKQNLEFFSIVGQFQLICDDSDKVEYIEVIMAGSSLIGSIIGGHMGDHFGRQTIFFTGELLIIITSMMCTAARSWIAFAAIQGVNCFIYGVIETTSLTMMVEFTSNKYRVIMVNAFQWPIAYMTSALIAFLTKGWQVYFVFLNLVSSPLAIGFMLFLESPRWLIARNELSQACDVLNDIAHQRWNNTKARFTTKDISAIHKQEKQGFYWFYHLFSTKRLAKQSCLQIISVLTYAMVSNTYLFTVTGLHDSAIMFTFLDGVFRLFVPIIIVIFDLMVPSFGRKIQYLGSLVIEGILFGVIIALVATGTCTYDSKPVTILVIIATMINDCIFWINIVQITTQRYPTVIRCIAFGFLHSFRHIGAIIGFVILKPLLTSNWPTGAFVIPEAMIVLTIFVGFFFQPETKGKALMDQMVEANYGRLENELPRALMRLAAGHRVDQSEMRQQHRKDLEKAKAAELMGQKVESPWVFKEKDPNEKKD</sequence>
<dbReference type="InterPro" id="IPR036259">
    <property type="entry name" value="MFS_trans_sf"/>
</dbReference>
<dbReference type="PANTHER" id="PTHR48020:SF16">
    <property type="entry name" value="PROTEIN CBG12142"/>
    <property type="match status" value="1"/>
</dbReference>
<evidence type="ECO:0000313" key="8">
    <source>
        <dbReference type="EMBL" id="CAP31171.2"/>
    </source>
</evidence>
<keyword evidence="4 6" id="KW-1133">Transmembrane helix</keyword>
<dbReference type="InterPro" id="IPR050814">
    <property type="entry name" value="Myo-inositol_Transporter"/>
</dbReference>
<feature type="transmembrane region" description="Helical" evidence="6">
    <location>
        <begin position="237"/>
        <end position="257"/>
    </location>
</feature>
<dbReference type="KEGG" id="cbr:CBG_12142"/>
<feature type="domain" description="Major facilitator superfamily (MFS) profile" evidence="7">
    <location>
        <begin position="62"/>
        <end position="504"/>
    </location>
</feature>
<dbReference type="EMBL" id="HE600941">
    <property type="protein sequence ID" value="CAP31171.2"/>
    <property type="molecule type" value="Genomic_DNA"/>
</dbReference>
<feature type="transmembrane region" description="Helical" evidence="6">
    <location>
        <begin position="383"/>
        <end position="403"/>
    </location>
</feature>
<dbReference type="InterPro" id="IPR005828">
    <property type="entry name" value="MFS_sugar_transport-like"/>
</dbReference>
<dbReference type="RefSeq" id="XP_045094770.1">
    <property type="nucleotide sequence ID" value="XM_045237035.1"/>
</dbReference>
<feature type="transmembrane region" description="Helical" evidence="6">
    <location>
        <begin position="351"/>
        <end position="376"/>
    </location>
</feature>
<keyword evidence="2" id="KW-0813">Transport</keyword>
<dbReference type="Pfam" id="PF00083">
    <property type="entry name" value="Sugar_tr"/>
    <property type="match status" value="1"/>
</dbReference>
<dbReference type="OMA" id="IQGVNCF"/>
<evidence type="ECO:0000313" key="9">
    <source>
        <dbReference type="Proteomes" id="UP000008549"/>
    </source>
</evidence>
<evidence type="ECO:0000313" key="10">
    <source>
        <dbReference type="WormBase" id="CBG12142a"/>
    </source>
</evidence>
<gene>
    <name evidence="8 10" type="ORF">CBG12142</name>
    <name evidence="8" type="ORF">CBG_12142</name>
</gene>
<dbReference type="GO" id="GO:0055085">
    <property type="term" value="P:transmembrane transport"/>
    <property type="evidence" value="ECO:0000318"/>
    <property type="project" value="GO_Central"/>
</dbReference>
<dbReference type="HOGENOM" id="CLU_439565_0_0_1"/>
<dbReference type="GeneID" id="8578216"/>
<feature type="transmembrane region" description="Helical" evidence="6">
    <location>
        <begin position="213"/>
        <end position="231"/>
    </location>
</feature>
<keyword evidence="9" id="KW-1185">Reference proteome</keyword>
<name>A8XEU9_CAEBR</name>
<feature type="transmembrane region" description="Helical" evidence="6">
    <location>
        <begin position="415"/>
        <end position="434"/>
    </location>
</feature>
<dbReference type="InterPro" id="IPR020846">
    <property type="entry name" value="MFS_dom"/>
</dbReference>
<evidence type="ECO:0000256" key="1">
    <source>
        <dbReference type="ARBA" id="ARBA00004141"/>
    </source>
</evidence>
<dbReference type="WormBase" id="CBG12142a">
    <property type="protein sequence ID" value="CBP09086"/>
    <property type="gene ID" value="WBGene00033139"/>
</dbReference>
<feature type="transmembrane region" description="Helical" evidence="6">
    <location>
        <begin position="446"/>
        <end position="469"/>
    </location>
</feature>
<organism evidence="8 9">
    <name type="scientific">Caenorhabditis briggsae</name>
    <dbReference type="NCBI Taxonomy" id="6238"/>
    <lineage>
        <taxon>Eukaryota</taxon>
        <taxon>Metazoa</taxon>
        <taxon>Ecdysozoa</taxon>
        <taxon>Nematoda</taxon>
        <taxon>Chromadorea</taxon>
        <taxon>Rhabditida</taxon>
        <taxon>Rhabditina</taxon>
        <taxon>Rhabditomorpha</taxon>
        <taxon>Rhabditoidea</taxon>
        <taxon>Rhabditidae</taxon>
        <taxon>Peloderinae</taxon>
        <taxon>Caenorhabditis</taxon>
    </lineage>
</organism>
<protein>
    <submittedName>
        <fullName evidence="8">Protein CBG12142</fullName>
    </submittedName>
</protein>
<dbReference type="STRING" id="6238.A8XEU9"/>
<comment type="subcellular location">
    <subcellularLocation>
        <location evidence="1">Membrane</location>
        <topology evidence="1">Multi-pass membrane protein</topology>
    </subcellularLocation>
</comment>
<keyword evidence="5 6" id="KW-0472">Membrane</keyword>